<evidence type="ECO:0000313" key="4">
    <source>
        <dbReference type="EMBL" id="PWI66266.1"/>
    </source>
</evidence>
<feature type="region of interest" description="Disordered" evidence="1">
    <location>
        <begin position="498"/>
        <end position="532"/>
    </location>
</feature>
<keyword evidence="2" id="KW-0472">Membrane</keyword>
<protein>
    <submittedName>
        <fullName evidence="4">Uncharacterized protein</fullName>
    </submittedName>
</protein>
<dbReference type="EMBL" id="LCWV01000026">
    <property type="protein sequence ID" value="PWI66266.1"/>
    <property type="molecule type" value="Genomic_DNA"/>
</dbReference>
<feature type="transmembrane region" description="Helical" evidence="2">
    <location>
        <begin position="395"/>
        <end position="419"/>
    </location>
</feature>
<feature type="compositionally biased region" description="Basic and acidic residues" evidence="1">
    <location>
        <begin position="503"/>
        <end position="524"/>
    </location>
</feature>
<evidence type="ECO:0000256" key="3">
    <source>
        <dbReference type="SAM" id="SignalP"/>
    </source>
</evidence>
<organism evidence="4 5">
    <name type="scientific">Purpureocillium lilacinum</name>
    <name type="common">Paecilomyces lilacinus</name>
    <dbReference type="NCBI Taxonomy" id="33203"/>
    <lineage>
        <taxon>Eukaryota</taxon>
        <taxon>Fungi</taxon>
        <taxon>Dikarya</taxon>
        <taxon>Ascomycota</taxon>
        <taxon>Pezizomycotina</taxon>
        <taxon>Sordariomycetes</taxon>
        <taxon>Hypocreomycetidae</taxon>
        <taxon>Hypocreales</taxon>
        <taxon>Ophiocordycipitaceae</taxon>
        <taxon>Purpureocillium</taxon>
    </lineage>
</organism>
<accession>A0A2U3DVI9</accession>
<proteinExistence type="predicted"/>
<feature type="region of interest" description="Disordered" evidence="1">
    <location>
        <begin position="1159"/>
        <end position="1203"/>
    </location>
</feature>
<name>A0A2U3DVI9_PURLI</name>
<feature type="compositionally biased region" description="Polar residues" evidence="1">
    <location>
        <begin position="1170"/>
        <end position="1180"/>
    </location>
</feature>
<sequence>MRFSGFLFIASFAMSSKGETSGPRGPEVPNPDYPGTRDILYHPPNAPEPKPKYIAVPNEYTLEQIKHVDLAGMIVKFDNGQDWKTIGGKRVLRHAQTIADEAAAYDREHGRLERVPLSQYPMMSSPRELDEILATMPSFDEMYKDFHARQQAAQQKRETDSLLSRGSAGCRTELCWFEGDCHYNSNSYGTCDSCLFADMASSPGFLVHSIETNRRPCFIRNESRRKRAEVSARRGGSPTLDLVFEPHVVGGESAFSFLKAATFPLRWLSSWQCLEELLPALSSGEALATLNPARLLVGQLTPVLLQGHLSNWQDQAGDAASDLQGPTFAGRLSEDLLEGLESRWRTAVTLAVLTADYHRYGRCYNVSAIAVVTIFTMVAAVAAVTVVAAVAIATVVAVVTVVALVAAPAGVAIVATYFFPEGDRRGLRLSKHVWKRLALGRLDRRQAGRKQGAAGQLVGFPCSSARITVVPGLRRRLASPVTRPMDFLQTAGQEILQRGNVLPRERGNHDPTEPRHSRPREHGQTKSSQTRADFSDDSIVLVYRRLTCAHGPLAGRPGQPALQARRLCSALSTSLNGFEARPDFLVWITSPIETKGRRAGHCLIALFGPCRRNSAIWTCLIAPARHRRLCLIVQRCNRGSGTLVRQRICSAILLPCWGGLGWLGDDWLLPETLIVKAPHCFFRRVRRPLLASTGCHTYAPHRLLSPGLLERRTGLVMGGSGTSFCRREESDGLLLRTCHVSTIPVLPFVPRVWTRWTTEAQLLVYHTALSQVQQARGGGKAKRCSKCFEAVRMLLRLAWSGSRVSLAPVSGLANLIIVARFSQIWQSRERARLVSVGRPDIRAEQSGKAACSITVLRSASSVGDDRQSGVREGERCCCGGRYARNGMDSVPRRRLRLRGSDPDCHQATVPSGLASESPGWPVDPCRRPTMSSVVALGGPARRMGVARLCAFPMVLAPVVVCILFLLLCLSVHTRHATCDESCFRGLKWGEKKLPACWAGPAELPAASGSGGPPSISSPADDARERSSWQASLLLDLVMTVSAVHMRAAIVVIVAMGADGGGGGGGATCHSPKSRWAGVGASPLLTRDASRDTRLQPAASHLPDLAPALAISPKILKKRPPSAAPSHCARPAFRSSCRSCLVVVVVLAWRSPVPASRHLHERPRLPISRQKGPTTHPSIPSSFRGGDGQRPQQHTAPAEARDTQWHRAAALSPERRSLLSNDMHAWSARATVLLFV</sequence>
<evidence type="ECO:0000256" key="2">
    <source>
        <dbReference type="SAM" id="Phobius"/>
    </source>
</evidence>
<feature type="region of interest" description="Disordered" evidence="1">
    <location>
        <begin position="16"/>
        <end position="35"/>
    </location>
</feature>
<feature type="transmembrane region" description="Helical" evidence="2">
    <location>
        <begin position="948"/>
        <end position="972"/>
    </location>
</feature>
<keyword evidence="3" id="KW-0732">Signal</keyword>
<reference evidence="4 5" key="1">
    <citation type="journal article" date="2016" name="Front. Microbiol.">
        <title>Genome and transcriptome sequences reveal the specific parasitism of the nematophagous Purpureocillium lilacinum 36-1.</title>
        <authorList>
            <person name="Xie J."/>
            <person name="Li S."/>
            <person name="Mo C."/>
            <person name="Xiao X."/>
            <person name="Peng D."/>
            <person name="Wang G."/>
            <person name="Xiao Y."/>
        </authorList>
    </citation>
    <scope>NUCLEOTIDE SEQUENCE [LARGE SCALE GENOMIC DNA]</scope>
    <source>
        <strain evidence="4 5">36-1</strain>
    </source>
</reference>
<comment type="caution">
    <text evidence="4">The sequence shown here is derived from an EMBL/GenBank/DDBJ whole genome shotgun (WGS) entry which is preliminary data.</text>
</comment>
<feature type="transmembrane region" description="Helical" evidence="2">
    <location>
        <begin position="366"/>
        <end position="388"/>
    </location>
</feature>
<feature type="signal peptide" evidence="3">
    <location>
        <begin position="1"/>
        <end position="18"/>
    </location>
</feature>
<feature type="chain" id="PRO_5015446784" evidence="3">
    <location>
        <begin position="19"/>
        <end position="1235"/>
    </location>
</feature>
<evidence type="ECO:0000313" key="5">
    <source>
        <dbReference type="Proteomes" id="UP000245956"/>
    </source>
</evidence>
<keyword evidence="2" id="KW-1133">Transmembrane helix</keyword>
<feature type="region of interest" description="Disordered" evidence="1">
    <location>
        <begin position="901"/>
        <end position="920"/>
    </location>
</feature>
<evidence type="ECO:0000256" key="1">
    <source>
        <dbReference type="SAM" id="MobiDB-lite"/>
    </source>
</evidence>
<dbReference type="Proteomes" id="UP000245956">
    <property type="component" value="Unassembled WGS sequence"/>
</dbReference>
<keyword evidence="2" id="KW-0812">Transmembrane</keyword>
<gene>
    <name evidence="4" type="ORF">PCL_05231</name>
</gene>
<dbReference type="AlphaFoldDB" id="A0A2U3DVI9"/>